<gene>
    <name evidence="1" type="ORF">MML48_3g00011366</name>
</gene>
<accession>A0ACB9TG28</accession>
<dbReference type="EMBL" id="CM043017">
    <property type="protein sequence ID" value="KAI4465707.1"/>
    <property type="molecule type" value="Genomic_DNA"/>
</dbReference>
<keyword evidence="1" id="KW-0813">Transport</keyword>
<dbReference type="Proteomes" id="UP001056778">
    <property type="component" value="Chromosome 3"/>
</dbReference>
<keyword evidence="2" id="KW-1185">Reference proteome</keyword>
<name>A0ACB9TG28_HOLOL</name>
<comment type="caution">
    <text evidence="1">The sequence shown here is derived from an EMBL/GenBank/DDBJ whole genome shotgun (WGS) entry which is preliminary data.</text>
</comment>
<keyword evidence="1" id="KW-0762">Sugar transport</keyword>
<evidence type="ECO:0000313" key="2">
    <source>
        <dbReference type="Proteomes" id="UP001056778"/>
    </source>
</evidence>
<organism evidence="1 2">
    <name type="scientific">Holotrichia oblita</name>
    <name type="common">Chafer beetle</name>
    <dbReference type="NCBI Taxonomy" id="644536"/>
    <lineage>
        <taxon>Eukaryota</taxon>
        <taxon>Metazoa</taxon>
        <taxon>Ecdysozoa</taxon>
        <taxon>Arthropoda</taxon>
        <taxon>Hexapoda</taxon>
        <taxon>Insecta</taxon>
        <taxon>Pterygota</taxon>
        <taxon>Neoptera</taxon>
        <taxon>Endopterygota</taxon>
        <taxon>Coleoptera</taxon>
        <taxon>Polyphaga</taxon>
        <taxon>Scarabaeiformia</taxon>
        <taxon>Scarabaeidae</taxon>
        <taxon>Melolonthinae</taxon>
        <taxon>Holotrichia</taxon>
    </lineage>
</organism>
<reference evidence="1" key="1">
    <citation type="submission" date="2022-04" db="EMBL/GenBank/DDBJ databases">
        <title>Chromosome-scale genome assembly of Holotrichia oblita Faldermann.</title>
        <authorList>
            <person name="Rongchong L."/>
        </authorList>
    </citation>
    <scope>NUCLEOTIDE SEQUENCE</scope>
    <source>
        <strain evidence="1">81SQS9</strain>
    </source>
</reference>
<proteinExistence type="predicted"/>
<evidence type="ECO:0000313" key="1">
    <source>
        <dbReference type="EMBL" id="KAI4465707.1"/>
    </source>
</evidence>
<protein>
    <submittedName>
        <fullName evidence="1">Sugar transporter</fullName>
    </submittedName>
</protein>
<sequence>MKDRAARRKQAQEEKKAAAQASESKQQQKTVSGQSKNDSTDKKKSKKNKQRNRNTKPRLDALLVKPAQGKSYADVLRELRGNANPEETGTEIKAVRKTRAGDMLLELGPSTKDTAGFSNALKKILGEKANISTLEPKETLEFRDLDCLTTTEEVCAAVKAKLGCFILNGVGTHTKRLLSKLNLDIFYIIFLFFQVITYVAEICQPRLRGMLSSTSTLSVMGGVLIQFLFGTFFHWRTVALINCIFPVLSFILLFFVPESPHWLILKNRLLDARKSIAWLRGWTSLEAIEPEFKELCRYIANHDHHVNGNPQTQTEMKPMTVMEKIRLFTKKNFLWPYAVVTFCFFLHHFTGVNTLQTYAVQIFASLRAPIDNYVATVYLGVAEVVGCTVCILTITKIGKRRLNFFSLIGLGICFILIATYAYILDVKELISLQHNVTVTNTSDTISKDKYSWIPLTLIIISAFISHMGIRILPWILTGELYSNETRAAASGLSGAIAYIFGFLSNKTFLSLIDLLTLPGMFWFYSAISLIGCALLYVILPETEGKPLHEITDHFKGLKKLTNSVRRKNKAAQNGKINEAYRMDTIETNKIENHI</sequence>